<evidence type="ECO:0000313" key="3">
    <source>
        <dbReference type="EMBL" id="OEV19487.1"/>
    </source>
</evidence>
<dbReference type="Proteomes" id="UP000175971">
    <property type="component" value="Unassembled WGS sequence"/>
</dbReference>
<dbReference type="SMART" id="SM00346">
    <property type="entry name" value="HTH_ICLR"/>
    <property type="match status" value="1"/>
</dbReference>
<gene>
    <name evidence="3" type="ORF">AN221_16930</name>
</gene>
<dbReference type="RefSeq" id="WP_070201677.1">
    <property type="nucleotide sequence ID" value="NZ_LJGZ01000083.1"/>
</dbReference>
<accession>A0A1E7LTF4</accession>
<dbReference type="PROSITE" id="PS51077">
    <property type="entry name" value="HTH_ICLR"/>
    <property type="match status" value="1"/>
</dbReference>
<evidence type="ECO:0000259" key="2">
    <source>
        <dbReference type="PROSITE" id="PS51077"/>
    </source>
</evidence>
<feature type="domain" description="HTH iclR-type" evidence="2">
    <location>
        <begin position="31"/>
        <end position="94"/>
    </location>
</feature>
<comment type="caution">
    <text evidence="3">The sequence shown here is derived from an EMBL/GenBank/DDBJ whole genome shotgun (WGS) entry which is preliminary data.</text>
</comment>
<organism evidence="3 4">
    <name type="scientific">Streptomyces nanshensis</name>
    <dbReference type="NCBI Taxonomy" id="518642"/>
    <lineage>
        <taxon>Bacteria</taxon>
        <taxon>Bacillati</taxon>
        <taxon>Actinomycetota</taxon>
        <taxon>Actinomycetes</taxon>
        <taxon>Kitasatosporales</taxon>
        <taxon>Streptomycetaceae</taxon>
        <taxon>Streptomyces</taxon>
    </lineage>
</organism>
<evidence type="ECO:0000256" key="1">
    <source>
        <dbReference type="SAM" id="MobiDB-lite"/>
    </source>
</evidence>
<feature type="region of interest" description="Disordered" evidence="1">
    <location>
        <begin position="94"/>
        <end position="114"/>
    </location>
</feature>
<dbReference type="GO" id="GO:0006355">
    <property type="term" value="P:regulation of DNA-templated transcription"/>
    <property type="evidence" value="ECO:0007669"/>
    <property type="project" value="InterPro"/>
</dbReference>
<sequence length="275" mass="28658">MGDAKVRHNREGEFALLHPVATPSDRADGAGGAVGRTMAVLRAMIRLGPGEHPLTLVAESAGLPAATAHRYLQALIREGAVEQRGARARYALTDALHGPPSSTPAQPLQAGPPSPAVRAEIVTLQSRTGQVAFVYRPHLIGTPMRICADRAYGPHADEILTSPQIALRSLESAPLEADAAGLAIFACLGSVGGNKIDIARIREEGHAIGPSPLPGRTMIAAPIWYGSAVAGSIALLAKDGPTRRATTRARYVTSVMDTAAAMSGHLTRSGTRRAS</sequence>
<dbReference type="Pfam" id="PF09339">
    <property type="entry name" value="HTH_IclR"/>
    <property type="match status" value="1"/>
</dbReference>
<proteinExistence type="predicted"/>
<dbReference type="Gene3D" id="1.10.10.10">
    <property type="entry name" value="Winged helix-like DNA-binding domain superfamily/Winged helix DNA-binding domain"/>
    <property type="match status" value="1"/>
</dbReference>
<dbReference type="PATRIC" id="fig|518642.7.peg.4748"/>
<evidence type="ECO:0000313" key="4">
    <source>
        <dbReference type="Proteomes" id="UP000175971"/>
    </source>
</evidence>
<dbReference type="OrthoDB" id="4338128at2"/>
<dbReference type="InterPro" id="IPR005471">
    <property type="entry name" value="Tscrpt_reg_IclR_N"/>
</dbReference>
<dbReference type="SUPFAM" id="SSF46785">
    <property type="entry name" value="Winged helix' DNA-binding domain"/>
    <property type="match status" value="1"/>
</dbReference>
<dbReference type="InterPro" id="IPR036390">
    <property type="entry name" value="WH_DNA-bd_sf"/>
</dbReference>
<dbReference type="GO" id="GO:0003677">
    <property type="term" value="F:DNA binding"/>
    <property type="evidence" value="ECO:0007669"/>
    <property type="project" value="InterPro"/>
</dbReference>
<keyword evidence="4" id="KW-1185">Reference proteome</keyword>
<name>A0A1E7LTF4_9ACTN</name>
<protein>
    <submittedName>
        <fullName evidence="3">Phage tail protein</fullName>
    </submittedName>
</protein>
<dbReference type="EMBL" id="LJGZ01000083">
    <property type="protein sequence ID" value="OEV19487.1"/>
    <property type="molecule type" value="Genomic_DNA"/>
</dbReference>
<dbReference type="InterPro" id="IPR036388">
    <property type="entry name" value="WH-like_DNA-bd_sf"/>
</dbReference>
<dbReference type="AlphaFoldDB" id="A0A1E7LTF4"/>
<reference evidence="3 4" key="1">
    <citation type="journal article" date="2016" name="Front. Microbiol.">
        <title>Comparative Genomics Analysis of Streptomyces Species Reveals Their Adaptation to the Marine Environment and Their Diversity at the Genomic Level.</title>
        <authorList>
            <person name="Tian X."/>
            <person name="Zhang Z."/>
            <person name="Yang T."/>
            <person name="Chen M."/>
            <person name="Li J."/>
            <person name="Chen F."/>
            <person name="Yang J."/>
            <person name="Li W."/>
            <person name="Zhang B."/>
            <person name="Zhang Z."/>
            <person name="Wu J."/>
            <person name="Zhang C."/>
            <person name="Long L."/>
            <person name="Xiao J."/>
        </authorList>
    </citation>
    <scope>NUCLEOTIDE SEQUENCE [LARGE SCALE GENOMIC DNA]</scope>
    <source>
        <strain evidence="3 4">SCSIO M10372</strain>
    </source>
</reference>